<feature type="domain" description="NAD-dependent epimerase/dehydratase" evidence="1">
    <location>
        <begin position="8"/>
        <end position="238"/>
    </location>
</feature>
<dbReference type="GeneID" id="96002647"/>
<reference evidence="2 3" key="1">
    <citation type="journal article" date="2020" name="Microbiol. Resour. Announc.">
        <title>Draft Genome Sequence of a Cladosporium Species Isolated from the Mesophotic Ascidian Didemnum maculosum.</title>
        <authorList>
            <person name="Gioti A."/>
            <person name="Siaperas R."/>
            <person name="Nikolaivits E."/>
            <person name="Le Goff G."/>
            <person name="Ouazzani J."/>
            <person name="Kotoulas G."/>
            <person name="Topakas E."/>
        </authorList>
    </citation>
    <scope>NUCLEOTIDE SEQUENCE [LARGE SCALE GENOMIC DNA]</scope>
    <source>
        <strain evidence="2 3">TM138-S3</strain>
    </source>
</reference>
<dbReference type="InterPro" id="IPR051783">
    <property type="entry name" value="NAD(P)-dependent_oxidoreduct"/>
</dbReference>
<evidence type="ECO:0000313" key="2">
    <source>
        <dbReference type="EMBL" id="KAL1590089.1"/>
    </source>
</evidence>
<name>A0AB34L4D0_9PEZI</name>
<dbReference type="SUPFAM" id="SSF51735">
    <property type="entry name" value="NAD(P)-binding Rossmann-fold domains"/>
    <property type="match status" value="1"/>
</dbReference>
<dbReference type="GO" id="GO:0004029">
    <property type="term" value="F:aldehyde dehydrogenase (NAD+) activity"/>
    <property type="evidence" value="ECO:0007669"/>
    <property type="project" value="TreeGrafter"/>
</dbReference>
<dbReference type="InterPro" id="IPR036291">
    <property type="entry name" value="NAD(P)-bd_dom_sf"/>
</dbReference>
<dbReference type="AlphaFoldDB" id="A0AB34L4D0"/>
<sequence>MDSQQPSILVTGATGFIGGTVVNQLLSSQNPALVNSCLTLLLRGNSRADDYRKAWGDRTNPVVYQGLDDIEATTSIAAEHDIVLNMTPGFHAASAQALLRGLAQRKAQTGRAVYMVQLSGASNLGDQPVTGAYVEDQEFDDARDDIYAYERMREALRPYLQRTTELGVIDEGLRLGVKTLVIMPPLVFGVGTGLHNRISVQIPVYVEAALQYGKGVVVGEGKGELDHVHVRDLVSLYEIVVVDIIKTHGANLPQGKKGIMFASNGRHNWEEVGRRVGQECFIEGVIPDYHLQSLTLEEGAKAFKAYADLVGGDLAEIELGLCCNSRTVASVARGLGWEPTRGRHEWMRGFRDDIIAVLERKEEPPWGPIYNMSYTAR</sequence>
<organism evidence="2 3">
    <name type="scientific">Cladosporium halotolerans</name>
    <dbReference type="NCBI Taxonomy" id="1052096"/>
    <lineage>
        <taxon>Eukaryota</taxon>
        <taxon>Fungi</taxon>
        <taxon>Dikarya</taxon>
        <taxon>Ascomycota</taxon>
        <taxon>Pezizomycotina</taxon>
        <taxon>Dothideomycetes</taxon>
        <taxon>Dothideomycetidae</taxon>
        <taxon>Cladosporiales</taxon>
        <taxon>Cladosporiaceae</taxon>
        <taxon>Cladosporium</taxon>
    </lineage>
</organism>
<evidence type="ECO:0000259" key="1">
    <source>
        <dbReference type="Pfam" id="PF01370"/>
    </source>
</evidence>
<protein>
    <recommendedName>
        <fullName evidence="1">NAD-dependent epimerase/dehydratase domain-containing protein</fullName>
    </recommendedName>
</protein>
<evidence type="ECO:0000313" key="3">
    <source>
        <dbReference type="Proteomes" id="UP000803884"/>
    </source>
</evidence>
<keyword evidence="3" id="KW-1185">Reference proteome</keyword>
<dbReference type="InterPro" id="IPR001509">
    <property type="entry name" value="Epimerase_deHydtase"/>
</dbReference>
<dbReference type="PANTHER" id="PTHR48079:SF6">
    <property type="entry name" value="NAD(P)-BINDING DOMAIN-CONTAINING PROTEIN-RELATED"/>
    <property type="match status" value="1"/>
</dbReference>
<dbReference type="RefSeq" id="XP_069233194.1">
    <property type="nucleotide sequence ID" value="XM_069369809.1"/>
</dbReference>
<dbReference type="PANTHER" id="PTHR48079">
    <property type="entry name" value="PROTEIN YEEZ"/>
    <property type="match status" value="1"/>
</dbReference>
<dbReference type="Gene3D" id="3.40.50.720">
    <property type="entry name" value="NAD(P)-binding Rossmann-like Domain"/>
    <property type="match status" value="1"/>
</dbReference>
<proteinExistence type="predicted"/>
<comment type="caution">
    <text evidence="2">The sequence shown here is derived from an EMBL/GenBank/DDBJ whole genome shotgun (WGS) entry which is preliminary data.</text>
</comment>
<dbReference type="EMBL" id="JAAQHG020000003">
    <property type="protein sequence ID" value="KAL1590089.1"/>
    <property type="molecule type" value="Genomic_DNA"/>
</dbReference>
<dbReference type="Pfam" id="PF01370">
    <property type="entry name" value="Epimerase"/>
    <property type="match status" value="1"/>
</dbReference>
<accession>A0AB34L4D0</accession>
<dbReference type="Proteomes" id="UP000803884">
    <property type="component" value="Unassembled WGS sequence"/>
</dbReference>
<dbReference type="GO" id="GO:0005737">
    <property type="term" value="C:cytoplasm"/>
    <property type="evidence" value="ECO:0007669"/>
    <property type="project" value="TreeGrafter"/>
</dbReference>
<gene>
    <name evidence="2" type="ORF">WHR41_01203</name>
</gene>